<sequence length="227" mass="25336">VGKASCILTQDEALGLIIAAICHDLEHPGTDFAFQSAIGSHLSNTYLGYESPLEAHHLTCALMILNDPGSNIFCHLPEERRRLILDIVRECILATDMARHNDILADWRSRSPDERGSLNMLLLRLLIKMADISNVCRPWPISVQWSQKLIDELMRVHDSVIGLGHVPNSFLSSIASEPDRVVRSFALNCARPLLETIIEVLPLTRPLQSVLDSNAAQWNHGNRDPPE</sequence>
<evidence type="ECO:0000313" key="5">
    <source>
        <dbReference type="EMBL" id="KMS94116.1"/>
    </source>
</evidence>
<feature type="binding site" evidence="3">
    <location>
        <position position="24"/>
    </location>
    <ligand>
        <name>Zn(2+)</name>
        <dbReference type="ChEBI" id="CHEBI:29105"/>
        <label>2</label>
    </ligand>
</feature>
<dbReference type="SUPFAM" id="SSF109604">
    <property type="entry name" value="HD-domain/PDEase-like"/>
    <property type="match status" value="1"/>
</dbReference>
<dbReference type="InterPro" id="IPR003607">
    <property type="entry name" value="HD/PDEase_dom"/>
</dbReference>
<name>A0A0J8AZH3_BETVV</name>
<evidence type="ECO:0000256" key="3">
    <source>
        <dbReference type="PIRSR" id="PIRSR623088-3"/>
    </source>
</evidence>
<dbReference type="Gramene" id="KMS94116">
    <property type="protein sequence ID" value="KMS94116"/>
    <property type="gene ID" value="BVRB_024640"/>
</dbReference>
<dbReference type="GO" id="GO:0046872">
    <property type="term" value="F:metal ion binding"/>
    <property type="evidence" value="ECO:0007669"/>
    <property type="project" value="UniProtKB-KW"/>
</dbReference>
<feature type="binding site" evidence="3">
    <location>
        <position position="24"/>
    </location>
    <ligand>
        <name>Zn(2+)</name>
        <dbReference type="ChEBI" id="CHEBI:29105"/>
        <label>1</label>
    </ligand>
</feature>
<dbReference type="AlphaFoldDB" id="A0A0J8AZH3"/>
<keyword evidence="6" id="KW-1185">Reference proteome</keyword>
<evidence type="ECO:0000313" key="6">
    <source>
        <dbReference type="Proteomes" id="UP000035740"/>
    </source>
</evidence>
<dbReference type="OMA" id="EHFDEYN"/>
<dbReference type="InterPro" id="IPR023088">
    <property type="entry name" value="PDEase"/>
</dbReference>
<dbReference type="Gene3D" id="1.10.1300.10">
    <property type="entry name" value="3'5'-cyclic nucleotide phosphodiesterase, catalytic domain"/>
    <property type="match status" value="1"/>
</dbReference>
<dbReference type="OrthoDB" id="1914314at2759"/>
<dbReference type="GO" id="GO:0007165">
    <property type="term" value="P:signal transduction"/>
    <property type="evidence" value="ECO:0007669"/>
    <property type="project" value="InterPro"/>
</dbReference>
<feature type="domain" description="PDEase" evidence="4">
    <location>
        <begin position="1"/>
        <end position="225"/>
    </location>
</feature>
<organism evidence="5 6">
    <name type="scientific">Beta vulgaris subsp. vulgaris</name>
    <name type="common">Beet</name>
    <dbReference type="NCBI Taxonomy" id="3555"/>
    <lineage>
        <taxon>Eukaryota</taxon>
        <taxon>Viridiplantae</taxon>
        <taxon>Streptophyta</taxon>
        <taxon>Embryophyta</taxon>
        <taxon>Tracheophyta</taxon>
        <taxon>Spermatophyta</taxon>
        <taxon>Magnoliopsida</taxon>
        <taxon>eudicotyledons</taxon>
        <taxon>Gunneridae</taxon>
        <taxon>Pentapetalae</taxon>
        <taxon>Caryophyllales</taxon>
        <taxon>Chenopodiaceae</taxon>
        <taxon>Betoideae</taxon>
        <taxon>Beta</taxon>
    </lineage>
</organism>
<dbReference type="InterPro" id="IPR002073">
    <property type="entry name" value="PDEase_catalytic_dom"/>
</dbReference>
<feature type="binding site" evidence="3">
    <location>
        <position position="23"/>
    </location>
    <ligand>
        <name>Zn(2+)</name>
        <dbReference type="ChEBI" id="CHEBI:29105"/>
        <label>1</label>
    </ligand>
</feature>
<dbReference type="PROSITE" id="PS51845">
    <property type="entry name" value="PDEASE_I_2"/>
    <property type="match status" value="1"/>
</dbReference>
<feature type="binding site" evidence="3">
    <location>
        <position position="131"/>
    </location>
    <ligand>
        <name>Zn(2+)</name>
        <dbReference type="ChEBI" id="CHEBI:29105"/>
        <label>1</label>
    </ligand>
</feature>
<dbReference type="CDD" id="cd00077">
    <property type="entry name" value="HDc"/>
    <property type="match status" value="1"/>
</dbReference>
<dbReference type="InterPro" id="IPR036971">
    <property type="entry name" value="PDEase_catalytic_dom_sf"/>
</dbReference>
<dbReference type="PANTHER" id="PTHR11347">
    <property type="entry name" value="CYCLIC NUCLEOTIDE PHOSPHODIESTERASE"/>
    <property type="match status" value="1"/>
</dbReference>
<dbReference type="PRINTS" id="PR00387">
    <property type="entry name" value="PDIESTERASE1"/>
</dbReference>
<reference evidence="5 6" key="1">
    <citation type="journal article" date="2014" name="Nature">
        <title>The genome of the recently domesticated crop plant sugar beet (Beta vulgaris).</title>
        <authorList>
            <person name="Dohm J.C."/>
            <person name="Minoche A.E."/>
            <person name="Holtgrawe D."/>
            <person name="Capella-Gutierrez S."/>
            <person name="Zakrzewski F."/>
            <person name="Tafer H."/>
            <person name="Rupp O."/>
            <person name="Sorensen T.R."/>
            <person name="Stracke R."/>
            <person name="Reinhardt R."/>
            <person name="Goesmann A."/>
            <person name="Kraft T."/>
            <person name="Schulz B."/>
            <person name="Stadler P.F."/>
            <person name="Schmidt T."/>
            <person name="Gabaldon T."/>
            <person name="Lehrach H."/>
            <person name="Weisshaar B."/>
            <person name="Himmelbauer H."/>
        </authorList>
    </citation>
    <scope>NUCLEOTIDE SEQUENCE [LARGE SCALE GENOMIC DNA]</scope>
    <source>
        <tissue evidence="5">Taproot</tissue>
    </source>
</reference>
<dbReference type="Proteomes" id="UP000035740">
    <property type="component" value="Unassembled WGS sequence"/>
</dbReference>
<evidence type="ECO:0000259" key="4">
    <source>
        <dbReference type="PROSITE" id="PS51845"/>
    </source>
</evidence>
<keyword evidence="2" id="KW-0378">Hydrolase</keyword>
<feature type="non-terminal residue" evidence="5">
    <location>
        <position position="1"/>
    </location>
</feature>
<dbReference type="GO" id="GO:0004114">
    <property type="term" value="F:3',5'-cyclic-nucleotide phosphodiesterase activity"/>
    <property type="evidence" value="ECO:0007669"/>
    <property type="project" value="InterPro"/>
</dbReference>
<protein>
    <recommendedName>
        <fullName evidence="4">PDEase domain-containing protein</fullName>
    </recommendedName>
</protein>
<dbReference type="Pfam" id="PF00233">
    <property type="entry name" value="PDEase_I"/>
    <property type="match status" value="1"/>
</dbReference>
<evidence type="ECO:0000256" key="2">
    <source>
        <dbReference type="ARBA" id="ARBA00022801"/>
    </source>
</evidence>
<dbReference type="EMBL" id="KQ095993">
    <property type="protein sequence ID" value="KMS94116.1"/>
    <property type="molecule type" value="Genomic_DNA"/>
</dbReference>
<evidence type="ECO:0000256" key="1">
    <source>
        <dbReference type="ARBA" id="ARBA00022723"/>
    </source>
</evidence>
<accession>A0A0J8AZH3</accession>
<proteinExistence type="predicted"/>
<gene>
    <name evidence="5" type="ORF">BVRB_024640</name>
</gene>
<keyword evidence="1 3" id="KW-0479">Metal-binding</keyword>